<protein>
    <recommendedName>
        <fullName evidence="5">Lipoprotein</fullName>
    </recommendedName>
</protein>
<evidence type="ECO:0000256" key="1">
    <source>
        <dbReference type="SAM" id="MobiDB-lite"/>
    </source>
</evidence>
<feature type="signal peptide" evidence="2">
    <location>
        <begin position="1"/>
        <end position="19"/>
    </location>
</feature>
<dbReference type="RefSeq" id="WP_167226335.1">
    <property type="nucleotide sequence ID" value="NZ_VUYU01000010.1"/>
</dbReference>
<proteinExistence type="predicted"/>
<feature type="compositionally biased region" description="Pro residues" evidence="1">
    <location>
        <begin position="116"/>
        <end position="130"/>
    </location>
</feature>
<accession>A0ABX0LKP5</accession>
<evidence type="ECO:0000313" key="3">
    <source>
        <dbReference type="EMBL" id="NHZ35234.1"/>
    </source>
</evidence>
<name>A0ABX0LKP5_9BURK</name>
<organism evidence="3 4">
    <name type="scientific">Massilia rubra</name>
    <dbReference type="NCBI Taxonomy" id="2607910"/>
    <lineage>
        <taxon>Bacteria</taxon>
        <taxon>Pseudomonadati</taxon>
        <taxon>Pseudomonadota</taxon>
        <taxon>Betaproteobacteria</taxon>
        <taxon>Burkholderiales</taxon>
        <taxon>Oxalobacteraceae</taxon>
        <taxon>Telluria group</taxon>
        <taxon>Massilia</taxon>
    </lineage>
</organism>
<evidence type="ECO:0000256" key="2">
    <source>
        <dbReference type="SAM" id="SignalP"/>
    </source>
</evidence>
<evidence type="ECO:0008006" key="5">
    <source>
        <dbReference type="Google" id="ProtNLM"/>
    </source>
</evidence>
<keyword evidence="2" id="KW-0732">Signal</keyword>
<keyword evidence="4" id="KW-1185">Reference proteome</keyword>
<evidence type="ECO:0000313" key="4">
    <source>
        <dbReference type="Proteomes" id="UP000785613"/>
    </source>
</evidence>
<dbReference type="EMBL" id="VUYU01000010">
    <property type="protein sequence ID" value="NHZ35234.1"/>
    <property type="molecule type" value="Genomic_DNA"/>
</dbReference>
<comment type="caution">
    <text evidence="3">The sequence shown here is derived from an EMBL/GenBank/DDBJ whole genome shotgun (WGS) entry which is preliminary data.</text>
</comment>
<feature type="region of interest" description="Disordered" evidence="1">
    <location>
        <begin position="114"/>
        <end position="144"/>
    </location>
</feature>
<reference evidence="3 4" key="1">
    <citation type="submission" date="2019-09" db="EMBL/GenBank/DDBJ databases">
        <title>Taxonomy of Antarctic Massilia spp.: description of Massilia rubra sp. nov., Massilia aquatica sp. nov., Massilia mucilaginosa sp. nov., Massilia frigida sp. nov. isolated from streams, lakes and regoliths.</title>
        <authorList>
            <person name="Holochova P."/>
            <person name="Sedlacek I."/>
            <person name="Kralova S."/>
            <person name="Maslanova I."/>
            <person name="Busse H.-J."/>
            <person name="Stankova E."/>
            <person name="Vrbovska V."/>
            <person name="Kovarovic V."/>
            <person name="Bartak M."/>
            <person name="Svec P."/>
            <person name="Pantucek R."/>
        </authorList>
    </citation>
    <scope>NUCLEOTIDE SEQUENCE [LARGE SCALE GENOMIC DNA]</scope>
    <source>
        <strain evidence="3 4">CCM 8692</strain>
    </source>
</reference>
<gene>
    <name evidence="3" type="ORF">F0185_16800</name>
</gene>
<dbReference type="Proteomes" id="UP000785613">
    <property type="component" value="Unassembled WGS sequence"/>
</dbReference>
<feature type="chain" id="PRO_5046049776" description="Lipoprotein" evidence="2">
    <location>
        <begin position="20"/>
        <end position="144"/>
    </location>
</feature>
<sequence length="144" mass="15721">MNKLLFAFAATCVFTGCTAAPMKESPKEPPMHHKNNQTVALLPQTSTTLAPDTVLRFERVDDSRCPPDVFCITAGKIVYHFTLIFPTGQEPFDLEPAKPTYISVQRPDLVIALATTPPPPRPTNAPPAPPSAVRLTISQPSENR</sequence>
<dbReference type="PROSITE" id="PS51257">
    <property type="entry name" value="PROKAR_LIPOPROTEIN"/>
    <property type="match status" value="1"/>
</dbReference>